<dbReference type="InterPro" id="IPR052515">
    <property type="entry name" value="Gfo/Idh/MocA_Oxidoreductase"/>
</dbReference>
<reference evidence="3 4" key="1">
    <citation type="submission" date="2019-03" db="EMBL/GenBank/DDBJ databases">
        <title>Genomic Encyclopedia of Type Strains, Phase IV (KMG-IV): sequencing the most valuable type-strain genomes for metagenomic binning, comparative biology and taxonomic classification.</title>
        <authorList>
            <person name="Goeker M."/>
        </authorList>
    </citation>
    <scope>NUCLEOTIDE SEQUENCE [LARGE SCALE GENOMIC DNA]</scope>
    <source>
        <strain evidence="3 4">LX-B</strain>
    </source>
</reference>
<dbReference type="Proteomes" id="UP000295008">
    <property type="component" value="Unassembled WGS sequence"/>
</dbReference>
<dbReference type="RefSeq" id="WP_132016165.1">
    <property type="nucleotide sequence ID" value="NZ_SLUN01000032.1"/>
</dbReference>
<dbReference type="PANTHER" id="PTHR43249:SF1">
    <property type="entry name" value="D-GLUCOSIDE 3-DEHYDROGENASE"/>
    <property type="match status" value="1"/>
</dbReference>
<dbReference type="AlphaFoldDB" id="A0A4R1R822"/>
<feature type="domain" description="GFO/IDH/MocA-like oxidoreductase" evidence="2">
    <location>
        <begin position="130"/>
        <end position="253"/>
    </location>
</feature>
<evidence type="ECO:0000313" key="4">
    <source>
        <dbReference type="Proteomes" id="UP000295008"/>
    </source>
</evidence>
<dbReference type="Gene3D" id="3.30.360.10">
    <property type="entry name" value="Dihydrodipicolinate Reductase, domain 2"/>
    <property type="match status" value="1"/>
</dbReference>
<dbReference type="SUPFAM" id="SSF51735">
    <property type="entry name" value="NAD(P)-binding Rossmann-fold domains"/>
    <property type="match status" value="1"/>
</dbReference>
<feature type="domain" description="Gfo/Idh/MocA-like oxidoreductase N-terminal" evidence="1">
    <location>
        <begin position="4"/>
        <end position="120"/>
    </location>
</feature>
<name>A0A4R1R822_HYDET</name>
<dbReference type="InterPro" id="IPR036291">
    <property type="entry name" value="NAD(P)-bd_dom_sf"/>
</dbReference>
<dbReference type="GO" id="GO:0000166">
    <property type="term" value="F:nucleotide binding"/>
    <property type="evidence" value="ECO:0007669"/>
    <property type="project" value="InterPro"/>
</dbReference>
<organism evidence="3 4">
    <name type="scientific">Hydrogenispora ethanolica</name>
    <dbReference type="NCBI Taxonomy" id="1082276"/>
    <lineage>
        <taxon>Bacteria</taxon>
        <taxon>Bacillati</taxon>
        <taxon>Bacillota</taxon>
        <taxon>Hydrogenispora</taxon>
    </lineage>
</organism>
<proteinExistence type="predicted"/>
<dbReference type="EMBL" id="SLUN01000032">
    <property type="protein sequence ID" value="TCL61801.1"/>
    <property type="molecule type" value="Genomic_DNA"/>
</dbReference>
<dbReference type="Pfam" id="PF01408">
    <property type="entry name" value="GFO_IDH_MocA"/>
    <property type="match status" value="1"/>
</dbReference>
<dbReference type="InterPro" id="IPR000683">
    <property type="entry name" value="Gfo/Idh/MocA-like_OxRdtase_N"/>
</dbReference>
<protein>
    <submittedName>
        <fullName evidence="3">Putative dehydrogenase</fullName>
    </submittedName>
</protein>
<evidence type="ECO:0000259" key="2">
    <source>
        <dbReference type="Pfam" id="PF22725"/>
    </source>
</evidence>
<dbReference type="SUPFAM" id="SSF55347">
    <property type="entry name" value="Glyceraldehyde-3-phosphate dehydrogenase-like, C-terminal domain"/>
    <property type="match status" value="1"/>
</dbReference>
<comment type="caution">
    <text evidence="3">The sequence shown here is derived from an EMBL/GenBank/DDBJ whole genome shotgun (WGS) entry which is preliminary data.</text>
</comment>
<accession>A0A4R1R822</accession>
<dbReference type="OrthoDB" id="9815825at2"/>
<evidence type="ECO:0000313" key="3">
    <source>
        <dbReference type="EMBL" id="TCL61801.1"/>
    </source>
</evidence>
<evidence type="ECO:0000259" key="1">
    <source>
        <dbReference type="Pfam" id="PF01408"/>
    </source>
</evidence>
<dbReference type="PANTHER" id="PTHR43249">
    <property type="entry name" value="UDP-N-ACETYL-2-AMINO-2-DEOXY-D-GLUCURONATE OXIDASE"/>
    <property type="match status" value="1"/>
</dbReference>
<dbReference type="Gene3D" id="3.40.50.720">
    <property type="entry name" value="NAD(P)-binding Rossmann-like Domain"/>
    <property type="match status" value="1"/>
</dbReference>
<sequence>MATFRFGLIGCGRIAPNHARSIVELENAELKAVCDVIPSKAEQFQRNFGGEAYTDYRKVLERPDIDIVSIATPSGLHAAIGIAAAEAGKHVIVEKPMALSLHDADRLIAACRQNHVYLGVCHQNRYNQVVRKLRDALEAGRFGKLAHGTAAIRWFRSPDYFKQDSWHGTWEQDGGVLMNQSIHNIDLLLWMLGQPASVYGKIATQIQPIEVEDLGLGLIQFQNGAYGMIEASSTIYPKNLEETLSIFGERGTVVLGGTSINQIEVWRFADGQDDEAEVLRSTGETPPNIYGFGHRTLYQRYMNSISSGTAFDIPGEEGRKALEMILAIYHSALAKGPVSFPLLEKAHPLTELMKTYVPASENNPEEVAG</sequence>
<keyword evidence="4" id="KW-1185">Reference proteome</keyword>
<dbReference type="InterPro" id="IPR055170">
    <property type="entry name" value="GFO_IDH_MocA-like_dom"/>
</dbReference>
<dbReference type="Pfam" id="PF22725">
    <property type="entry name" value="GFO_IDH_MocA_C3"/>
    <property type="match status" value="1"/>
</dbReference>
<gene>
    <name evidence="3" type="ORF">EDC14_103234</name>
</gene>